<keyword evidence="1" id="KW-0472">Membrane</keyword>
<dbReference type="SUPFAM" id="SSF54637">
    <property type="entry name" value="Thioesterase/thiol ester dehydrase-isomerase"/>
    <property type="match status" value="1"/>
</dbReference>
<dbReference type="Gene3D" id="3.10.129.10">
    <property type="entry name" value="Hotdog Thioesterase"/>
    <property type="match status" value="1"/>
</dbReference>
<organism evidence="2 3">
    <name type="scientific">Rhinocladiella mackenziei CBS 650.93</name>
    <dbReference type="NCBI Taxonomy" id="1442369"/>
    <lineage>
        <taxon>Eukaryota</taxon>
        <taxon>Fungi</taxon>
        <taxon>Dikarya</taxon>
        <taxon>Ascomycota</taxon>
        <taxon>Pezizomycotina</taxon>
        <taxon>Eurotiomycetes</taxon>
        <taxon>Chaetothyriomycetidae</taxon>
        <taxon>Chaetothyriales</taxon>
        <taxon>Herpotrichiellaceae</taxon>
        <taxon>Rhinocladiella</taxon>
    </lineage>
</organism>
<name>A0A0D2JL83_9EURO</name>
<dbReference type="InterPro" id="IPR052061">
    <property type="entry name" value="PTE-AB_protein"/>
</dbReference>
<keyword evidence="1" id="KW-1133">Transmembrane helix</keyword>
<dbReference type="Proteomes" id="UP000053617">
    <property type="component" value="Unassembled WGS sequence"/>
</dbReference>
<evidence type="ECO:0000256" key="1">
    <source>
        <dbReference type="SAM" id="Phobius"/>
    </source>
</evidence>
<dbReference type="OrthoDB" id="506431at2759"/>
<dbReference type="AlphaFoldDB" id="A0A0D2JL83"/>
<dbReference type="GeneID" id="25289377"/>
<keyword evidence="3" id="KW-1185">Reference proteome</keyword>
<dbReference type="RefSeq" id="XP_013277361.1">
    <property type="nucleotide sequence ID" value="XM_013421907.1"/>
</dbReference>
<reference evidence="2 3" key="1">
    <citation type="submission" date="2015-01" db="EMBL/GenBank/DDBJ databases">
        <title>The Genome Sequence of Rhinocladiella mackenzie CBS 650.93.</title>
        <authorList>
            <consortium name="The Broad Institute Genomics Platform"/>
            <person name="Cuomo C."/>
            <person name="de Hoog S."/>
            <person name="Gorbushina A."/>
            <person name="Stielow B."/>
            <person name="Teixiera M."/>
            <person name="Abouelleil A."/>
            <person name="Chapman S.B."/>
            <person name="Priest M."/>
            <person name="Young S.K."/>
            <person name="Wortman J."/>
            <person name="Nusbaum C."/>
            <person name="Birren B."/>
        </authorList>
    </citation>
    <scope>NUCLEOTIDE SEQUENCE [LARGE SCALE GENOMIC DNA]</scope>
    <source>
        <strain evidence="2 3">CBS 650.93</strain>
    </source>
</reference>
<accession>A0A0D2JL83</accession>
<sequence>MRALRPLLWRQARRITRHPPGYGRRQHDQYGPHKEYFQTPGQMPIPEPLPYQHVNIPHTSSVPSGPSLLTRAFRSVFWVALSGTIGFTAGTALITWEYMQPPFEPGSIEDQELLDEISDTLESHPLVESLRGANWIEENFYAGRVNGPGKGLNFVSQKLAGTQGITMKTFKHPSQKCTMLVFFLGFGMEGWPDVIHGGIVATLVQEGVDQHLHNFYQDHGNRRASITSIDFKKPMRPGDIYGVFVPPAEFVSDPSEPEVQLGRVLPLVLNVEAPPQVMVQFDEQEKIEQHIIDLHSSDAEGSIHAVATIQVQMVQPHVDEARLAEIDANTTIQSDHPWGRKEDP</sequence>
<feature type="transmembrane region" description="Helical" evidence="1">
    <location>
        <begin position="76"/>
        <end position="96"/>
    </location>
</feature>
<evidence type="ECO:0000313" key="3">
    <source>
        <dbReference type="Proteomes" id="UP000053617"/>
    </source>
</evidence>
<dbReference type="PANTHER" id="PTHR47260:SF3">
    <property type="entry name" value="THIOESTERASE FAMILY PROTEIN (AFU_ORTHOLOGUE AFUA_7G03960)"/>
    <property type="match status" value="1"/>
</dbReference>
<evidence type="ECO:0000313" key="2">
    <source>
        <dbReference type="EMBL" id="KIX10225.1"/>
    </source>
</evidence>
<keyword evidence="1" id="KW-0812">Transmembrane</keyword>
<gene>
    <name evidence="2" type="ORF">Z518_01306</name>
</gene>
<dbReference type="InterPro" id="IPR029069">
    <property type="entry name" value="HotDog_dom_sf"/>
</dbReference>
<proteinExistence type="predicted"/>
<dbReference type="STRING" id="1442369.A0A0D2JL83"/>
<dbReference type="VEuPathDB" id="FungiDB:Z518_01306"/>
<protein>
    <submittedName>
        <fullName evidence="2">Rhinocladiella mackenziei CBS 650.93 unplaced genomic scaffold supercont1.1, whole genome shotgun sequence</fullName>
    </submittedName>
</protein>
<dbReference type="EMBL" id="KN847475">
    <property type="protein sequence ID" value="KIX10225.1"/>
    <property type="molecule type" value="Genomic_DNA"/>
</dbReference>
<dbReference type="PANTHER" id="PTHR47260">
    <property type="entry name" value="UPF0644 PROTEIN PB2B4.06"/>
    <property type="match status" value="1"/>
</dbReference>
<dbReference type="HOGENOM" id="CLU_069436_0_0_1"/>